<sequence length="417" mass="47556">MGCCGGDKPKWKREIVPDHKFENVDLDSFYSTSCTSRCGHLFIFVLTLKSIAVYVADLWTAVSLLVIGQTTVTPAIPTEYSKWIFFACIMVSFLLLIWDMFKARRILKTHDVSFAFTSVIANRYLSMKDYRYYCLFQAINSNSRGIDSYAFFIFFQLKGWKRLLLAEAPRQVINIVTLEALAPEWLKIHNGSVSFDNQVLGENLLQQILTGTMAFSVLIFAISFILVCTAAVLYIPLFCHIRGNLKEYCCHKVDKRISEILRKQGHRSRKGGRRNLSAPENELLVDQSGYYKRPLAASNASPPLFEYEKSSYFQPPALAGLKHQNSTPASEQRLLNNNSDGYFDEYQSHDMDGSGVTISQQYYPRPVAHQLPYQSRSYGHYSPLANDSSSMTGSPRMPSSTCVNEQRYQRRNYPHGY</sequence>
<gene>
    <name evidence="3" type="primary">PARPA_10523.1 scaffold 40771</name>
</gene>
<feature type="transmembrane region" description="Helical" evidence="2">
    <location>
        <begin position="41"/>
        <end position="68"/>
    </location>
</feature>
<dbReference type="EMBL" id="LN732966">
    <property type="protein sequence ID" value="CEP16270.1"/>
    <property type="molecule type" value="Genomic_DNA"/>
</dbReference>
<feature type="transmembrane region" description="Helical" evidence="2">
    <location>
        <begin position="213"/>
        <end position="237"/>
    </location>
</feature>
<dbReference type="InterPro" id="IPR031606">
    <property type="entry name" value="Kch1/2"/>
</dbReference>
<dbReference type="Pfam" id="PF16944">
    <property type="entry name" value="KCH"/>
    <property type="match status" value="1"/>
</dbReference>
<evidence type="ECO:0000256" key="2">
    <source>
        <dbReference type="SAM" id="Phobius"/>
    </source>
</evidence>
<dbReference type="AlphaFoldDB" id="A0A0B7NL61"/>
<dbReference type="PANTHER" id="PTHR36424">
    <property type="entry name" value="PHEROMONE-REGULATED MEMBRANE PROTEIN 6"/>
    <property type="match status" value="1"/>
</dbReference>
<feature type="region of interest" description="Disordered" evidence="1">
    <location>
        <begin position="378"/>
        <end position="417"/>
    </location>
</feature>
<feature type="compositionally biased region" description="Polar residues" evidence="1">
    <location>
        <begin position="385"/>
        <end position="406"/>
    </location>
</feature>
<dbReference type="Proteomes" id="UP000054107">
    <property type="component" value="Unassembled WGS sequence"/>
</dbReference>
<dbReference type="GO" id="GO:0015079">
    <property type="term" value="F:potassium ion transmembrane transporter activity"/>
    <property type="evidence" value="ECO:0007669"/>
    <property type="project" value="InterPro"/>
</dbReference>
<name>A0A0B7NL61_9FUNG</name>
<dbReference type="STRING" id="35722.A0A0B7NL61"/>
<feature type="compositionally biased region" description="Polar residues" evidence="1">
    <location>
        <begin position="323"/>
        <end position="340"/>
    </location>
</feature>
<evidence type="ECO:0000256" key="1">
    <source>
        <dbReference type="SAM" id="MobiDB-lite"/>
    </source>
</evidence>
<feature type="transmembrane region" description="Helical" evidence="2">
    <location>
        <begin position="80"/>
        <end position="98"/>
    </location>
</feature>
<evidence type="ECO:0000313" key="3">
    <source>
        <dbReference type="EMBL" id="CEP16270.1"/>
    </source>
</evidence>
<evidence type="ECO:0000313" key="4">
    <source>
        <dbReference type="Proteomes" id="UP000054107"/>
    </source>
</evidence>
<proteinExistence type="predicted"/>
<dbReference type="PANTHER" id="PTHR36424:SF1">
    <property type="entry name" value="LOW AFFINITY K(+) TRANSPORTER 1-RELATED"/>
    <property type="match status" value="1"/>
</dbReference>
<keyword evidence="2" id="KW-0812">Transmembrane</keyword>
<evidence type="ECO:0008006" key="5">
    <source>
        <dbReference type="Google" id="ProtNLM"/>
    </source>
</evidence>
<accession>A0A0B7NL61</accession>
<organism evidence="3 4">
    <name type="scientific">Parasitella parasitica</name>
    <dbReference type="NCBI Taxonomy" id="35722"/>
    <lineage>
        <taxon>Eukaryota</taxon>
        <taxon>Fungi</taxon>
        <taxon>Fungi incertae sedis</taxon>
        <taxon>Mucoromycota</taxon>
        <taxon>Mucoromycotina</taxon>
        <taxon>Mucoromycetes</taxon>
        <taxon>Mucorales</taxon>
        <taxon>Mucorineae</taxon>
        <taxon>Mucoraceae</taxon>
        <taxon>Parasitella</taxon>
    </lineage>
</organism>
<keyword evidence="2" id="KW-0472">Membrane</keyword>
<reference evidence="3 4" key="1">
    <citation type="submission" date="2014-09" db="EMBL/GenBank/DDBJ databases">
        <authorList>
            <person name="Ellenberger Sabrina"/>
        </authorList>
    </citation>
    <scope>NUCLEOTIDE SEQUENCE [LARGE SCALE GENOMIC DNA]</scope>
    <source>
        <strain evidence="3 4">CBS 412.66</strain>
    </source>
</reference>
<keyword evidence="4" id="KW-1185">Reference proteome</keyword>
<feature type="region of interest" description="Disordered" evidence="1">
    <location>
        <begin position="318"/>
        <end position="342"/>
    </location>
</feature>
<protein>
    <recommendedName>
        <fullName evidence="5">Vacuolar membrane protein</fullName>
    </recommendedName>
</protein>
<dbReference type="OrthoDB" id="2128042at2759"/>
<keyword evidence="2" id="KW-1133">Transmembrane helix</keyword>
<dbReference type="GO" id="GO:0005886">
    <property type="term" value="C:plasma membrane"/>
    <property type="evidence" value="ECO:0007669"/>
    <property type="project" value="InterPro"/>
</dbReference>